<protein>
    <submittedName>
        <fullName evidence="4">DNA replication terminus site-binding protein</fullName>
    </submittedName>
</protein>
<evidence type="ECO:0000313" key="5">
    <source>
        <dbReference type="Proteomes" id="UP001139646"/>
    </source>
</evidence>
<dbReference type="InterPro" id="IPR036381">
    <property type="entry name" value="Tus_dom1"/>
</dbReference>
<evidence type="ECO:0000256" key="1">
    <source>
        <dbReference type="ARBA" id="ARBA00022490"/>
    </source>
</evidence>
<dbReference type="RefSeq" id="WP_242289127.1">
    <property type="nucleotide sequence ID" value="NZ_JAKKSL010000007.1"/>
</dbReference>
<dbReference type="Proteomes" id="UP001139646">
    <property type="component" value="Unassembled WGS sequence"/>
</dbReference>
<keyword evidence="5" id="KW-1185">Reference proteome</keyword>
<dbReference type="SUPFAM" id="SSF56596">
    <property type="entry name" value="Replication terminator protein (Tus)"/>
    <property type="match status" value="1"/>
</dbReference>
<reference evidence="4" key="1">
    <citation type="submission" date="2022-01" db="EMBL/GenBank/DDBJ databases">
        <title>Colwellia maritima, isolated from seawater.</title>
        <authorList>
            <person name="Kristyanto S."/>
            <person name="Jung J."/>
            <person name="Jeon C.O."/>
        </authorList>
    </citation>
    <scope>NUCLEOTIDE SEQUENCE</scope>
    <source>
        <strain evidence="4">MSW7</strain>
    </source>
</reference>
<sequence length="295" mass="33568">MKDKDNTQRLREQYFFMMDHIEQLGIVLANCDSPQSVCFTLPTLSEDDLGDDPAIIPVQTLTGKHAIDVAIGHLSQHEIKEQVPGVFSPRLPGVISLTLTDKKCREVHQRINVINALKTDFALLVQSLSPSVDVRFEIVSQALPNLIKKAVARKILVAPEHCKRIGFSWKRFFSIRKKTPEQWDKYLENALKSKPKGCEQDKWEQSIAIERNIVRNNNDAAILISRRPIRITPAMNVVMQEGKVKATTIVAHSPLWVFNQNPTIGMLSDFGANKTKRKTVERDETLLISRLHLYR</sequence>
<dbReference type="EMBL" id="JAKKSL010000007">
    <property type="protein sequence ID" value="MCI2286019.1"/>
    <property type="molecule type" value="Genomic_DNA"/>
</dbReference>
<accession>A0ABS9X733</accession>
<keyword evidence="1" id="KW-0963">Cytoplasm</keyword>
<dbReference type="Gene3D" id="3.30.54.10">
    <property type="match status" value="1"/>
</dbReference>
<dbReference type="Gene3D" id="3.50.14.10">
    <property type="entry name" value="Replication terminator Tus, domain 1 superfamily/Replication terminator Tus"/>
    <property type="match status" value="1"/>
</dbReference>
<comment type="caution">
    <text evidence="4">The sequence shown here is derived from an EMBL/GenBank/DDBJ whole genome shotgun (WGS) entry which is preliminary data.</text>
</comment>
<organism evidence="4 5">
    <name type="scientific">Colwellia maritima</name>
    <dbReference type="NCBI Taxonomy" id="2912588"/>
    <lineage>
        <taxon>Bacteria</taxon>
        <taxon>Pseudomonadati</taxon>
        <taxon>Pseudomonadota</taxon>
        <taxon>Gammaproteobacteria</taxon>
        <taxon>Alteromonadales</taxon>
        <taxon>Colwelliaceae</taxon>
        <taxon>Colwellia</taxon>
    </lineage>
</organism>
<dbReference type="InterPro" id="IPR036384">
    <property type="entry name" value="Tus_sf"/>
</dbReference>
<dbReference type="InterPro" id="IPR008865">
    <property type="entry name" value="DNA_replication_term_site-bd"/>
</dbReference>
<dbReference type="Pfam" id="PF05472">
    <property type="entry name" value="Ter"/>
    <property type="match status" value="1"/>
</dbReference>
<proteinExistence type="predicted"/>
<name>A0ABS9X733_9GAMM</name>
<keyword evidence="3" id="KW-0238">DNA-binding</keyword>
<evidence type="ECO:0000256" key="3">
    <source>
        <dbReference type="ARBA" id="ARBA00023125"/>
    </source>
</evidence>
<evidence type="ECO:0000313" key="4">
    <source>
        <dbReference type="EMBL" id="MCI2286019.1"/>
    </source>
</evidence>
<gene>
    <name evidence="4" type="ORF">L3081_24665</name>
</gene>
<evidence type="ECO:0000256" key="2">
    <source>
        <dbReference type="ARBA" id="ARBA00022705"/>
    </source>
</evidence>
<keyword evidence="2" id="KW-0235">DNA replication</keyword>